<sequence length="68" mass="7921">MQSYELQRNIDVNILGTYKFIMLGISQIKRSEGRVVIVTGLHGEPSCIYRCWEEHYIPNSLDHVNLNK</sequence>
<evidence type="ECO:0000313" key="2">
    <source>
        <dbReference type="Proteomes" id="UP000821853"/>
    </source>
</evidence>
<accession>A0A9J6GX72</accession>
<reference evidence="1 2" key="1">
    <citation type="journal article" date="2020" name="Cell">
        <title>Large-Scale Comparative Analyses of Tick Genomes Elucidate Their Genetic Diversity and Vector Capacities.</title>
        <authorList>
            <consortium name="Tick Genome and Microbiome Consortium (TIGMIC)"/>
            <person name="Jia N."/>
            <person name="Wang J."/>
            <person name="Shi W."/>
            <person name="Du L."/>
            <person name="Sun Y."/>
            <person name="Zhan W."/>
            <person name="Jiang J.F."/>
            <person name="Wang Q."/>
            <person name="Zhang B."/>
            <person name="Ji P."/>
            <person name="Bell-Sakyi L."/>
            <person name="Cui X.M."/>
            <person name="Yuan T.T."/>
            <person name="Jiang B.G."/>
            <person name="Yang W.F."/>
            <person name="Lam T.T."/>
            <person name="Chang Q.C."/>
            <person name="Ding S.J."/>
            <person name="Wang X.J."/>
            <person name="Zhu J.G."/>
            <person name="Ruan X.D."/>
            <person name="Zhao L."/>
            <person name="Wei J.T."/>
            <person name="Ye R.Z."/>
            <person name="Que T.C."/>
            <person name="Du C.H."/>
            <person name="Zhou Y.H."/>
            <person name="Cheng J.X."/>
            <person name="Dai P.F."/>
            <person name="Guo W.B."/>
            <person name="Han X.H."/>
            <person name="Huang E.J."/>
            <person name="Li L.F."/>
            <person name="Wei W."/>
            <person name="Gao Y.C."/>
            <person name="Liu J.Z."/>
            <person name="Shao H.Z."/>
            <person name="Wang X."/>
            <person name="Wang C.C."/>
            <person name="Yang T.C."/>
            <person name="Huo Q.B."/>
            <person name="Li W."/>
            <person name="Chen H.Y."/>
            <person name="Chen S.E."/>
            <person name="Zhou L.G."/>
            <person name="Ni X.B."/>
            <person name="Tian J.H."/>
            <person name="Sheng Y."/>
            <person name="Liu T."/>
            <person name="Pan Y.S."/>
            <person name="Xia L.Y."/>
            <person name="Li J."/>
            <person name="Zhao F."/>
            <person name="Cao W.C."/>
        </authorList>
    </citation>
    <scope>NUCLEOTIDE SEQUENCE [LARGE SCALE GENOMIC DNA]</scope>
    <source>
        <strain evidence="1">HaeL-2018</strain>
    </source>
</reference>
<dbReference type="VEuPathDB" id="VectorBase:HLOH_059565"/>
<dbReference type="AlphaFoldDB" id="A0A9J6GX72"/>
<name>A0A9J6GX72_HAELO</name>
<gene>
    <name evidence="1" type="ORF">HPB48_000731</name>
</gene>
<comment type="caution">
    <text evidence="1">The sequence shown here is derived from an EMBL/GenBank/DDBJ whole genome shotgun (WGS) entry which is preliminary data.</text>
</comment>
<keyword evidence="2" id="KW-1185">Reference proteome</keyword>
<proteinExistence type="predicted"/>
<organism evidence="1 2">
    <name type="scientific">Haemaphysalis longicornis</name>
    <name type="common">Bush tick</name>
    <dbReference type="NCBI Taxonomy" id="44386"/>
    <lineage>
        <taxon>Eukaryota</taxon>
        <taxon>Metazoa</taxon>
        <taxon>Ecdysozoa</taxon>
        <taxon>Arthropoda</taxon>
        <taxon>Chelicerata</taxon>
        <taxon>Arachnida</taxon>
        <taxon>Acari</taxon>
        <taxon>Parasitiformes</taxon>
        <taxon>Ixodida</taxon>
        <taxon>Ixodoidea</taxon>
        <taxon>Ixodidae</taxon>
        <taxon>Haemaphysalinae</taxon>
        <taxon>Haemaphysalis</taxon>
    </lineage>
</organism>
<dbReference type="EMBL" id="JABSTR010000010">
    <property type="protein sequence ID" value="KAH9380122.1"/>
    <property type="molecule type" value="Genomic_DNA"/>
</dbReference>
<dbReference type="Proteomes" id="UP000821853">
    <property type="component" value="Chromosome 8"/>
</dbReference>
<protein>
    <submittedName>
        <fullName evidence="1">Uncharacterized protein</fullName>
    </submittedName>
</protein>
<evidence type="ECO:0000313" key="1">
    <source>
        <dbReference type="EMBL" id="KAH9380122.1"/>
    </source>
</evidence>